<sequence>MPSTRPEWKAKGFQHTRRWTLTDKSNSNGGTTPRWFGRLLVMSPSLELVARFRVQTLSPNLVCSANAWDANAYLVYNYNCRVSGQNYNCIYDDEPLEGWWPWPKKGEAGGCLFLPPAQGVNWEDELFPDLPLARRRRRPAAPAINAYHYAPYTYTYPPNTAGGASSGPGCVIL</sequence>
<comment type="caution">
    <text evidence="1">The sequence shown here is derived from an EMBL/GenBank/DDBJ whole genome shotgun (WGS) entry which is preliminary data.</text>
</comment>
<gene>
    <name evidence="1" type="ORF">C8A01DRAFT_33635</name>
</gene>
<dbReference type="AlphaFoldDB" id="A0AAN6PNV8"/>
<dbReference type="EMBL" id="MU854343">
    <property type="protein sequence ID" value="KAK4042286.1"/>
    <property type="molecule type" value="Genomic_DNA"/>
</dbReference>
<reference evidence="2" key="1">
    <citation type="journal article" date="2023" name="Mol. Phylogenet. Evol.">
        <title>Genome-scale phylogeny and comparative genomics of the fungal order Sordariales.</title>
        <authorList>
            <person name="Hensen N."/>
            <person name="Bonometti L."/>
            <person name="Westerberg I."/>
            <person name="Brannstrom I.O."/>
            <person name="Guillou S."/>
            <person name="Cros-Aarteil S."/>
            <person name="Calhoun S."/>
            <person name="Haridas S."/>
            <person name="Kuo A."/>
            <person name="Mondo S."/>
            <person name="Pangilinan J."/>
            <person name="Riley R."/>
            <person name="LaButti K."/>
            <person name="Andreopoulos B."/>
            <person name="Lipzen A."/>
            <person name="Chen C."/>
            <person name="Yan M."/>
            <person name="Daum C."/>
            <person name="Ng V."/>
            <person name="Clum A."/>
            <person name="Steindorff A."/>
            <person name="Ohm R.A."/>
            <person name="Martin F."/>
            <person name="Silar P."/>
            <person name="Natvig D.O."/>
            <person name="Lalanne C."/>
            <person name="Gautier V."/>
            <person name="Ament-Velasquez S.L."/>
            <person name="Kruys A."/>
            <person name="Hutchinson M.I."/>
            <person name="Powell A.J."/>
            <person name="Barry K."/>
            <person name="Miller A.N."/>
            <person name="Grigoriev I.V."/>
            <person name="Debuchy R."/>
            <person name="Gladieux P."/>
            <person name="Hiltunen Thoren M."/>
            <person name="Johannesson H."/>
        </authorList>
    </citation>
    <scope>NUCLEOTIDE SEQUENCE [LARGE SCALE GENOMIC DNA]</scope>
    <source>
        <strain evidence="2">CBS 284.82</strain>
    </source>
</reference>
<dbReference type="Proteomes" id="UP001303115">
    <property type="component" value="Unassembled WGS sequence"/>
</dbReference>
<proteinExistence type="predicted"/>
<accession>A0AAN6PNV8</accession>
<protein>
    <submittedName>
        <fullName evidence="1">Uncharacterized protein</fullName>
    </submittedName>
</protein>
<keyword evidence="2" id="KW-1185">Reference proteome</keyword>
<name>A0AAN6PNV8_9PEZI</name>
<organism evidence="1 2">
    <name type="scientific">Parachaetomium inaequale</name>
    <dbReference type="NCBI Taxonomy" id="2588326"/>
    <lineage>
        <taxon>Eukaryota</taxon>
        <taxon>Fungi</taxon>
        <taxon>Dikarya</taxon>
        <taxon>Ascomycota</taxon>
        <taxon>Pezizomycotina</taxon>
        <taxon>Sordariomycetes</taxon>
        <taxon>Sordariomycetidae</taxon>
        <taxon>Sordariales</taxon>
        <taxon>Chaetomiaceae</taxon>
        <taxon>Parachaetomium</taxon>
    </lineage>
</organism>
<evidence type="ECO:0000313" key="1">
    <source>
        <dbReference type="EMBL" id="KAK4042286.1"/>
    </source>
</evidence>
<evidence type="ECO:0000313" key="2">
    <source>
        <dbReference type="Proteomes" id="UP001303115"/>
    </source>
</evidence>